<dbReference type="EMBL" id="MAYW01000398">
    <property type="protein sequence ID" value="ODS29717.1"/>
    <property type="molecule type" value="Genomic_DNA"/>
</dbReference>
<dbReference type="Proteomes" id="UP000094056">
    <property type="component" value="Unassembled WGS sequence"/>
</dbReference>
<name>A0A1E3X291_9BACT</name>
<reference evidence="1 2" key="1">
    <citation type="submission" date="2016-07" db="EMBL/GenBank/DDBJ databases">
        <title>Draft genome of Scalindua rubra, obtained from a brine-seawater interface in the Red Sea, sheds light on salt adaptation in anammox bacteria.</title>
        <authorList>
            <person name="Speth D.R."/>
            <person name="Lagkouvardos I."/>
            <person name="Wang Y."/>
            <person name="Qian P.-Y."/>
            <person name="Dutilh B.E."/>
            <person name="Jetten M.S."/>
        </authorList>
    </citation>
    <scope>NUCLEOTIDE SEQUENCE [LARGE SCALE GENOMIC DNA]</scope>
    <source>
        <strain evidence="1">BSI-1</strain>
    </source>
</reference>
<accession>A0A1E3X291</accession>
<dbReference type="AlphaFoldDB" id="A0A1E3X291"/>
<organism evidence="1 2">
    <name type="scientific">Candidatus Scalindua rubra</name>
    <dbReference type="NCBI Taxonomy" id="1872076"/>
    <lineage>
        <taxon>Bacteria</taxon>
        <taxon>Pseudomonadati</taxon>
        <taxon>Planctomycetota</taxon>
        <taxon>Candidatus Brocadiia</taxon>
        <taxon>Candidatus Brocadiales</taxon>
        <taxon>Candidatus Scalinduaceae</taxon>
        <taxon>Candidatus Scalindua</taxon>
    </lineage>
</organism>
<comment type="caution">
    <text evidence="1">The sequence shown here is derived from an EMBL/GenBank/DDBJ whole genome shotgun (WGS) entry which is preliminary data.</text>
</comment>
<protein>
    <submittedName>
        <fullName evidence="1">Uncharacterized protein</fullName>
    </submittedName>
</protein>
<proteinExistence type="predicted"/>
<sequence length="68" mass="8025">PLFRLDSSFKNSIPQVGDKVKKNICNLLLERINSIDVEFEKEVFCEFKEMVILMMKFQKYINLPQDIG</sequence>
<gene>
    <name evidence="1" type="ORF">SCARUB_05180</name>
</gene>
<evidence type="ECO:0000313" key="2">
    <source>
        <dbReference type="Proteomes" id="UP000094056"/>
    </source>
</evidence>
<evidence type="ECO:0000313" key="1">
    <source>
        <dbReference type="EMBL" id="ODS29717.1"/>
    </source>
</evidence>
<feature type="non-terminal residue" evidence="1">
    <location>
        <position position="1"/>
    </location>
</feature>